<gene>
    <name evidence="2" type="ORF">NCTC7812_01274</name>
</gene>
<dbReference type="Proteomes" id="UP000396835">
    <property type="component" value="Unassembled WGS sequence"/>
</dbReference>
<feature type="transmembrane region" description="Helical" evidence="1">
    <location>
        <begin position="6"/>
        <end position="27"/>
    </location>
</feature>
<protein>
    <submittedName>
        <fullName evidence="2">Uncharacterized protein</fullName>
    </submittedName>
</protein>
<keyword evidence="1" id="KW-0472">Membrane</keyword>
<keyword evidence="1" id="KW-0812">Transmembrane</keyword>
<reference evidence="2 3" key="1">
    <citation type="submission" date="2019-02" db="EMBL/GenBank/DDBJ databases">
        <authorList>
            <consortium name="Pathogen Informatics"/>
        </authorList>
    </citation>
    <scope>NUCLEOTIDE SEQUENCE [LARGE SCALE GENOMIC DNA]</scope>
    <source>
        <strain evidence="2 3">3012STDY7078512</strain>
    </source>
</reference>
<sequence length="81" mass="9715">MQKHPFFAHVILFMCKNAPFLHMSFYITNKKKRVMTDNGAFLLLLLSRNRPIIKKTYNKTCILVMQRLYLYNIRILTTNHP</sequence>
<accession>A0A449I2W9</accession>
<proteinExistence type="predicted"/>
<evidence type="ECO:0000256" key="1">
    <source>
        <dbReference type="SAM" id="Phobius"/>
    </source>
</evidence>
<name>A0A449I2W9_9BACE</name>
<evidence type="ECO:0000313" key="2">
    <source>
        <dbReference type="EMBL" id="VFB13746.1"/>
    </source>
</evidence>
<dbReference type="EMBL" id="CAACYH010000004">
    <property type="protein sequence ID" value="VFB13746.1"/>
    <property type="molecule type" value="Genomic_DNA"/>
</dbReference>
<evidence type="ECO:0000313" key="3">
    <source>
        <dbReference type="Proteomes" id="UP000396835"/>
    </source>
</evidence>
<keyword evidence="1" id="KW-1133">Transmembrane helix</keyword>
<dbReference type="AlphaFoldDB" id="A0A449I2W9"/>
<organism evidence="2 3">
    <name type="scientific">Prevotella heparinolytica</name>
    <dbReference type="NCBI Taxonomy" id="28113"/>
    <lineage>
        <taxon>Bacteria</taxon>
        <taxon>Pseudomonadati</taxon>
        <taxon>Bacteroidota</taxon>
        <taxon>Bacteroidia</taxon>
        <taxon>Bacteroidales</taxon>
        <taxon>Bacteroidaceae</taxon>
        <taxon>Bacteroides</taxon>
    </lineage>
</organism>